<name>A0A810MYY7_9ACTN</name>
<keyword evidence="1" id="KW-0812">Transmembrane</keyword>
<organism evidence="2 3">
    <name type="scientific">Polymorphospora rubra</name>
    <dbReference type="NCBI Taxonomy" id="338584"/>
    <lineage>
        <taxon>Bacteria</taxon>
        <taxon>Bacillati</taxon>
        <taxon>Actinomycetota</taxon>
        <taxon>Actinomycetes</taxon>
        <taxon>Micromonosporales</taxon>
        <taxon>Micromonosporaceae</taxon>
        <taxon>Polymorphospora</taxon>
    </lineage>
</organism>
<feature type="transmembrane region" description="Helical" evidence="1">
    <location>
        <begin position="12"/>
        <end position="37"/>
    </location>
</feature>
<dbReference type="EMBL" id="AP023359">
    <property type="protein sequence ID" value="BCJ64588.1"/>
    <property type="molecule type" value="Genomic_DNA"/>
</dbReference>
<evidence type="ECO:0000313" key="3">
    <source>
        <dbReference type="Proteomes" id="UP000680866"/>
    </source>
</evidence>
<feature type="transmembrane region" description="Helical" evidence="1">
    <location>
        <begin position="89"/>
        <end position="114"/>
    </location>
</feature>
<dbReference type="KEGG" id="pry:Prubr_16090"/>
<dbReference type="AlphaFoldDB" id="A0A810MYY7"/>
<dbReference type="Proteomes" id="UP000680866">
    <property type="component" value="Chromosome"/>
</dbReference>
<feature type="transmembrane region" description="Helical" evidence="1">
    <location>
        <begin position="43"/>
        <end position="68"/>
    </location>
</feature>
<keyword evidence="3" id="KW-1185">Reference proteome</keyword>
<keyword evidence="1" id="KW-1133">Transmembrane helix</keyword>
<proteinExistence type="predicted"/>
<keyword evidence="1" id="KW-0472">Membrane</keyword>
<reference evidence="2" key="1">
    <citation type="submission" date="2020-08" db="EMBL/GenBank/DDBJ databases">
        <title>Whole genome shotgun sequence of Polymorphospora rubra NBRC 101157.</title>
        <authorList>
            <person name="Komaki H."/>
            <person name="Tamura T."/>
        </authorList>
    </citation>
    <scope>NUCLEOTIDE SEQUENCE</scope>
    <source>
        <strain evidence="2">NBRC 101157</strain>
    </source>
</reference>
<sequence>MVHLGVPPVMSGLAVGALVAGIGSILVSLLVACFGLAGAQAGWGGWVAGAFAVLGGLLGLAGVVLGLIARRQILRTAEPPAIRFTGRGWAISAVSCGAAGLGITVLSFASALLLQLA</sequence>
<evidence type="ECO:0000313" key="2">
    <source>
        <dbReference type="EMBL" id="BCJ64588.1"/>
    </source>
</evidence>
<accession>A0A810MYY7</accession>
<evidence type="ECO:0000256" key="1">
    <source>
        <dbReference type="SAM" id="Phobius"/>
    </source>
</evidence>
<protein>
    <submittedName>
        <fullName evidence="2">Uncharacterized protein</fullName>
    </submittedName>
</protein>
<gene>
    <name evidence="2" type="ORF">Prubr_16090</name>
</gene>